<accession>A0ABD2SXG5</accession>
<feature type="non-terminal residue" evidence="6">
    <location>
        <position position="1"/>
    </location>
</feature>
<dbReference type="Pfam" id="PF03492">
    <property type="entry name" value="Methyltransf_7"/>
    <property type="match status" value="1"/>
</dbReference>
<evidence type="ECO:0000256" key="2">
    <source>
        <dbReference type="ARBA" id="ARBA00022603"/>
    </source>
</evidence>
<comment type="similarity">
    <text evidence="1">Belongs to the methyltransferase superfamily. Type-7 methyltransferase family.</text>
</comment>
<dbReference type="Proteomes" id="UP001627284">
    <property type="component" value="Unassembled WGS sequence"/>
</dbReference>
<dbReference type="GO" id="GO:0046872">
    <property type="term" value="F:metal ion binding"/>
    <property type="evidence" value="ECO:0007669"/>
    <property type="project" value="UniProtKB-KW"/>
</dbReference>
<dbReference type="SUPFAM" id="SSF53335">
    <property type="entry name" value="S-adenosyl-L-methionine-dependent methyltransferases"/>
    <property type="match status" value="1"/>
</dbReference>
<evidence type="ECO:0000256" key="5">
    <source>
        <dbReference type="ARBA" id="ARBA00022842"/>
    </source>
</evidence>
<evidence type="ECO:0000256" key="3">
    <source>
        <dbReference type="ARBA" id="ARBA00022679"/>
    </source>
</evidence>
<gene>
    <name evidence="6" type="ORF">AABB24_022010</name>
</gene>
<keyword evidence="3" id="KW-0808">Transferase</keyword>
<dbReference type="InterPro" id="IPR042086">
    <property type="entry name" value="MeTrfase_capping"/>
</dbReference>
<keyword evidence="7" id="KW-1185">Reference proteome</keyword>
<evidence type="ECO:0000313" key="6">
    <source>
        <dbReference type="EMBL" id="KAL3348624.1"/>
    </source>
</evidence>
<feature type="non-terminal residue" evidence="6">
    <location>
        <position position="126"/>
    </location>
</feature>
<proteinExistence type="inferred from homology"/>
<dbReference type="InterPro" id="IPR005299">
    <property type="entry name" value="MeTrfase_7"/>
</dbReference>
<name>A0ABD2SXG5_9SOLN</name>
<reference evidence="6 7" key="1">
    <citation type="submission" date="2024-05" db="EMBL/GenBank/DDBJ databases">
        <title>De novo assembly of an allotetraploid wild potato.</title>
        <authorList>
            <person name="Hosaka A.J."/>
        </authorList>
    </citation>
    <scope>NUCLEOTIDE SEQUENCE [LARGE SCALE GENOMIC DNA]</scope>
    <source>
        <tissue evidence="6">Young leaves</tissue>
    </source>
</reference>
<dbReference type="AlphaFoldDB" id="A0ABD2SXG5"/>
<dbReference type="InterPro" id="IPR029063">
    <property type="entry name" value="SAM-dependent_MTases_sf"/>
</dbReference>
<evidence type="ECO:0000313" key="7">
    <source>
        <dbReference type="Proteomes" id="UP001627284"/>
    </source>
</evidence>
<dbReference type="Gene3D" id="3.40.50.150">
    <property type="entry name" value="Vaccinia Virus protein VP39"/>
    <property type="match status" value="1"/>
</dbReference>
<protein>
    <submittedName>
        <fullName evidence="6">Uncharacterized protein</fullName>
    </submittedName>
</protein>
<dbReference type="PANTHER" id="PTHR31009">
    <property type="entry name" value="S-ADENOSYL-L-METHIONINE:CARBOXYL METHYLTRANSFERASE FAMILY PROTEIN"/>
    <property type="match status" value="1"/>
</dbReference>
<dbReference type="Gene3D" id="1.10.1200.270">
    <property type="entry name" value="Methyltransferase, alpha-helical capping domain"/>
    <property type="match status" value="1"/>
</dbReference>
<keyword evidence="2" id="KW-0489">Methyltransferase</keyword>
<dbReference type="EMBL" id="JBJKTR010000013">
    <property type="protein sequence ID" value="KAL3348624.1"/>
    <property type="molecule type" value="Genomic_DNA"/>
</dbReference>
<evidence type="ECO:0000256" key="4">
    <source>
        <dbReference type="ARBA" id="ARBA00022723"/>
    </source>
</evidence>
<keyword evidence="4" id="KW-0479">Metal-binding</keyword>
<dbReference type="GO" id="GO:0008168">
    <property type="term" value="F:methyltransferase activity"/>
    <property type="evidence" value="ECO:0007669"/>
    <property type="project" value="UniProtKB-KW"/>
</dbReference>
<comment type="caution">
    <text evidence="6">The sequence shown here is derived from an EMBL/GenBank/DDBJ whole genome shotgun (WGS) entry which is preliminary data.</text>
</comment>
<organism evidence="6 7">
    <name type="scientific">Solanum stoloniferum</name>
    <dbReference type="NCBI Taxonomy" id="62892"/>
    <lineage>
        <taxon>Eukaryota</taxon>
        <taxon>Viridiplantae</taxon>
        <taxon>Streptophyta</taxon>
        <taxon>Embryophyta</taxon>
        <taxon>Tracheophyta</taxon>
        <taxon>Spermatophyta</taxon>
        <taxon>Magnoliopsida</taxon>
        <taxon>eudicotyledons</taxon>
        <taxon>Gunneridae</taxon>
        <taxon>Pentapetalae</taxon>
        <taxon>asterids</taxon>
        <taxon>lamiids</taxon>
        <taxon>Solanales</taxon>
        <taxon>Solanaceae</taxon>
        <taxon>Solanoideae</taxon>
        <taxon>Solaneae</taxon>
        <taxon>Solanum</taxon>
    </lineage>
</organism>
<evidence type="ECO:0000256" key="1">
    <source>
        <dbReference type="ARBA" id="ARBA00007967"/>
    </source>
</evidence>
<keyword evidence="5" id="KW-0460">Magnesium</keyword>
<sequence>RNPREEKMELANVLHMTGGIGDSSYARNSLFQGLIEEEKVNSFNVPLYCPSPAEIKYIVEKEGSFTIDLLKTLEHQMDSCEGYNEAQSVGAFAQPLLVRHFGDDNKLMDVVFNKCRDIYANIMAKE</sequence>
<dbReference type="GO" id="GO:0032259">
    <property type="term" value="P:methylation"/>
    <property type="evidence" value="ECO:0007669"/>
    <property type="project" value="UniProtKB-KW"/>
</dbReference>